<dbReference type="SUPFAM" id="SSF54534">
    <property type="entry name" value="FKBP-like"/>
    <property type="match status" value="1"/>
</dbReference>
<keyword evidence="14 16" id="KW-0413">Isomerase</keyword>
<evidence type="ECO:0000313" key="17">
    <source>
        <dbReference type="Proteomes" id="UP000612349"/>
    </source>
</evidence>
<name>A0A917DW49_9SPHN</name>
<dbReference type="RefSeq" id="WP_066770211.1">
    <property type="nucleotide sequence ID" value="NZ_BMIP01000006.1"/>
</dbReference>
<gene>
    <name evidence="16" type="ORF">GCM10010990_27370</name>
</gene>
<dbReference type="EMBL" id="BMIP01000006">
    <property type="protein sequence ID" value="GGD76256.1"/>
    <property type="molecule type" value="Genomic_DNA"/>
</dbReference>
<dbReference type="InterPro" id="IPR000297">
    <property type="entry name" value="PPIase_PpiC"/>
</dbReference>
<organism evidence="16 17">
    <name type="scientific">Croceicoccus mobilis</name>
    <dbReference type="NCBI Taxonomy" id="1703339"/>
    <lineage>
        <taxon>Bacteria</taxon>
        <taxon>Pseudomonadati</taxon>
        <taxon>Pseudomonadota</taxon>
        <taxon>Alphaproteobacteria</taxon>
        <taxon>Sphingomonadales</taxon>
        <taxon>Erythrobacteraceae</taxon>
        <taxon>Croceicoccus</taxon>
    </lineage>
</organism>
<sequence>MIQGFRKIFQSPIGLALTLGFVALIALAFASADITGGSFGGIGGSERVATVGDQRISTSDLRTTINGSYENARADNPSLTMADFLEAGAAEGLLDQQIERNALYQFGLDHGIRIGESLIGSELSQMAAFQGPDGKFSQELYNTALTRRGLSDKLVREDISQGLVARMLLVPTTSGDIAPNKIAKRYTALLNETRHGGITLIPSPSFVDDKEVSDDTLKKYLAENRARYTLPERRTVRYARFGVDALGDEITATDAEIEARFQQNAAQYAAREERTIEQLILPTEAAANAVLEKANAGSSLAAAARDTGLETNTATANSRAALASSTSSAVAQAVYEGSEGNIVGPVRGPLGWYLVRIADVSAIPATTLASVRDTLAGQIVAEKTRTALADKASAIEENLQAGQSIADTAKSLGVAVQTSAALLEDGSAYDGSEVGPEVARLAGAVFAMSPNGDAQITAGSDGETYVVYAPGTVTASAPPPFAELKERLTRDYKIAEGAKQAKTAANKVMKAVEGGKSLTEALADLDIRTPPVDNIDLTRRQLMASRQQQGVPPPLALMFTMAPKTAKMLEAPQGLGYFVISLDSIDVPEVTDEDPTIAQTAQELARLRGQELQDQLRLAITESVPVSRNETAIEVVRQQLNPSQN</sequence>
<keyword evidence="4" id="KW-0997">Cell inner membrane</keyword>
<keyword evidence="3" id="KW-1003">Cell membrane</keyword>
<evidence type="ECO:0000256" key="14">
    <source>
        <dbReference type="PROSITE-ProRule" id="PRU00278"/>
    </source>
</evidence>
<evidence type="ECO:0000256" key="1">
    <source>
        <dbReference type="ARBA" id="ARBA00004382"/>
    </source>
</evidence>
<evidence type="ECO:0000256" key="7">
    <source>
        <dbReference type="ARBA" id="ARBA00023136"/>
    </source>
</evidence>
<accession>A0A917DW49</accession>
<dbReference type="AlphaFoldDB" id="A0A917DW49"/>
<evidence type="ECO:0000256" key="12">
    <source>
        <dbReference type="ARBA" id="ARBA00040743"/>
    </source>
</evidence>
<dbReference type="Gene3D" id="3.10.50.40">
    <property type="match status" value="1"/>
</dbReference>
<keyword evidence="8" id="KW-0143">Chaperone</keyword>
<dbReference type="PANTHER" id="PTHR47529">
    <property type="entry name" value="PEPTIDYL-PROLYL CIS-TRANS ISOMERASE D"/>
    <property type="match status" value="1"/>
</dbReference>
<dbReference type="PROSITE" id="PS50198">
    <property type="entry name" value="PPIC_PPIASE_2"/>
    <property type="match status" value="1"/>
</dbReference>
<keyword evidence="6" id="KW-1133">Transmembrane helix</keyword>
<evidence type="ECO:0000256" key="4">
    <source>
        <dbReference type="ARBA" id="ARBA00022519"/>
    </source>
</evidence>
<comment type="subcellular location">
    <subcellularLocation>
        <location evidence="1">Cell inner membrane</location>
        <topology evidence="1">Single-pass type II membrane protein</topology>
        <orientation evidence="1">Periplasmic side</orientation>
    </subcellularLocation>
</comment>
<dbReference type="Pfam" id="PF13624">
    <property type="entry name" value="SurA_N_3"/>
    <property type="match status" value="1"/>
</dbReference>
<dbReference type="SUPFAM" id="SSF109998">
    <property type="entry name" value="Triger factor/SurA peptide-binding domain-like"/>
    <property type="match status" value="1"/>
</dbReference>
<comment type="caution">
    <text evidence="16">The sequence shown here is derived from an EMBL/GenBank/DDBJ whole genome shotgun (WGS) entry which is preliminary data.</text>
</comment>
<keyword evidence="14" id="KW-0697">Rotamase</keyword>
<evidence type="ECO:0000313" key="16">
    <source>
        <dbReference type="EMBL" id="GGD76256.1"/>
    </source>
</evidence>
<dbReference type="GO" id="GO:0005886">
    <property type="term" value="C:plasma membrane"/>
    <property type="evidence" value="ECO:0007669"/>
    <property type="project" value="UniProtKB-SubCell"/>
</dbReference>
<evidence type="ECO:0000256" key="11">
    <source>
        <dbReference type="ARBA" id="ARBA00038408"/>
    </source>
</evidence>
<evidence type="ECO:0000256" key="6">
    <source>
        <dbReference type="ARBA" id="ARBA00022989"/>
    </source>
</evidence>
<evidence type="ECO:0000256" key="2">
    <source>
        <dbReference type="ARBA" id="ARBA00018370"/>
    </source>
</evidence>
<evidence type="ECO:0000259" key="15">
    <source>
        <dbReference type="PROSITE" id="PS50198"/>
    </source>
</evidence>
<evidence type="ECO:0000256" key="8">
    <source>
        <dbReference type="ARBA" id="ARBA00023186"/>
    </source>
</evidence>
<proteinExistence type="inferred from homology"/>
<dbReference type="Pfam" id="PF13145">
    <property type="entry name" value="Rotamase_2"/>
    <property type="match status" value="1"/>
</dbReference>
<evidence type="ECO:0000256" key="5">
    <source>
        <dbReference type="ARBA" id="ARBA00022692"/>
    </source>
</evidence>
<dbReference type="InterPro" id="IPR027304">
    <property type="entry name" value="Trigger_fact/SurA_dom_sf"/>
</dbReference>
<evidence type="ECO:0000256" key="13">
    <source>
        <dbReference type="ARBA" id="ARBA00042775"/>
    </source>
</evidence>
<keyword evidence="17" id="KW-1185">Reference proteome</keyword>
<evidence type="ECO:0000256" key="10">
    <source>
        <dbReference type="ARBA" id="ARBA00031484"/>
    </source>
</evidence>
<evidence type="ECO:0000256" key="9">
    <source>
        <dbReference type="ARBA" id="ARBA00030642"/>
    </source>
</evidence>
<keyword evidence="7" id="KW-0472">Membrane</keyword>
<dbReference type="InterPro" id="IPR052029">
    <property type="entry name" value="PpiD_chaperone"/>
</dbReference>
<reference evidence="16" key="1">
    <citation type="journal article" date="2014" name="Int. J. Syst. Evol. Microbiol.">
        <title>Complete genome sequence of Corynebacterium casei LMG S-19264T (=DSM 44701T), isolated from a smear-ripened cheese.</title>
        <authorList>
            <consortium name="US DOE Joint Genome Institute (JGI-PGF)"/>
            <person name="Walter F."/>
            <person name="Albersmeier A."/>
            <person name="Kalinowski J."/>
            <person name="Ruckert C."/>
        </authorList>
    </citation>
    <scope>NUCLEOTIDE SEQUENCE</scope>
    <source>
        <strain evidence="16">CGMCC 1.15360</strain>
    </source>
</reference>
<dbReference type="InterPro" id="IPR046357">
    <property type="entry name" value="PPIase_dom_sf"/>
</dbReference>
<protein>
    <recommendedName>
        <fullName evidence="2">Parvulin-like PPIase</fullName>
    </recommendedName>
    <alternativeName>
        <fullName evidence="9">Peptidyl-prolyl cis-trans isomerase plp</fullName>
    </alternativeName>
    <alternativeName>
        <fullName evidence="12">Periplasmic chaperone PpiD</fullName>
    </alternativeName>
    <alternativeName>
        <fullName evidence="13">Periplasmic folding chaperone</fullName>
    </alternativeName>
    <alternativeName>
        <fullName evidence="10">Rotamase plp</fullName>
    </alternativeName>
</protein>
<dbReference type="PANTHER" id="PTHR47529:SF1">
    <property type="entry name" value="PERIPLASMIC CHAPERONE PPID"/>
    <property type="match status" value="1"/>
</dbReference>
<evidence type="ECO:0000256" key="3">
    <source>
        <dbReference type="ARBA" id="ARBA00022475"/>
    </source>
</evidence>
<reference evidence="16" key="2">
    <citation type="submission" date="2020-09" db="EMBL/GenBank/DDBJ databases">
        <authorList>
            <person name="Sun Q."/>
            <person name="Zhou Y."/>
        </authorList>
    </citation>
    <scope>NUCLEOTIDE SEQUENCE</scope>
    <source>
        <strain evidence="16">CGMCC 1.15360</strain>
    </source>
</reference>
<comment type="similarity">
    <text evidence="11">Belongs to the PpiD chaperone family.</text>
</comment>
<dbReference type="GO" id="GO:0003755">
    <property type="term" value="F:peptidyl-prolyl cis-trans isomerase activity"/>
    <property type="evidence" value="ECO:0007669"/>
    <property type="project" value="UniProtKB-KW"/>
</dbReference>
<keyword evidence="5" id="KW-0812">Transmembrane</keyword>
<feature type="domain" description="PpiC" evidence="15">
    <location>
        <begin position="271"/>
        <end position="359"/>
    </location>
</feature>
<dbReference type="Proteomes" id="UP000612349">
    <property type="component" value="Unassembled WGS sequence"/>
</dbReference>